<name>A0A3P7NVD2_9FIRM</name>
<dbReference type="Proteomes" id="UP000279029">
    <property type="component" value="Chromosome"/>
</dbReference>
<reference evidence="3 4" key="1">
    <citation type="submission" date="2018-09" db="EMBL/GenBank/DDBJ databases">
        <authorList>
            <person name="Postec A."/>
        </authorList>
    </citation>
    <scope>NUCLEOTIDE SEQUENCE [LARGE SCALE GENOMIC DNA]</scope>
    <source>
        <strain evidence="3">70B-A</strain>
    </source>
</reference>
<dbReference type="Pfam" id="PF00395">
    <property type="entry name" value="SLH"/>
    <property type="match status" value="3"/>
</dbReference>
<dbReference type="AlphaFoldDB" id="A0A3P7NVD2"/>
<accession>A0A3P7NVD2</accession>
<feature type="domain" description="SLH" evidence="2">
    <location>
        <begin position="121"/>
        <end position="180"/>
    </location>
</feature>
<dbReference type="PANTHER" id="PTHR43308">
    <property type="entry name" value="OUTER MEMBRANE PROTEIN ALPHA-RELATED"/>
    <property type="match status" value="1"/>
</dbReference>
<protein>
    <recommendedName>
        <fullName evidence="2">SLH domain-containing protein</fullName>
    </recommendedName>
</protein>
<dbReference type="InterPro" id="IPR001119">
    <property type="entry name" value="SLH_dom"/>
</dbReference>
<dbReference type="PROSITE" id="PS51272">
    <property type="entry name" value="SLH"/>
    <property type="match status" value="2"/>
</dbReference>
<proteinExistence type="predicted"/>
<gene>
    <name evidence="3" type="ORF">PATL70BA_1225</name>
</gene>
<keyword evidence="1" id="KW-0677">Repeat</keyword>
<dbReference type="EMBL" id="LR130778">
    <property type="protein sequence ID" value="VDN47104.1"/>
    <property type="molecule type" value="Genomic_DNA"/>
</dbReference>
<dbReference type="PANTHER" id="PTHR43308:SF5">
    <property type="entry name" value="S-LAYER PROTEIN _ PEPTIDOGLYCAN ENDO-BETA-N-ACETYLGLUCOSAMINIDASE"/>
    <property type="match status" value="1"/>
</dbReference>
<evidence type="ECO:0000313" key="4">
    <source>
        <dbReference type="Proteomes" id="UP000279029"/>
    </source>
</evidence>
<dbReference type="KEGG" id="cbar:PATL70BA_1225"/>
<dbReference type="OrthoDB" id="900053at2"/>
<sequence>MEDIKVDVKITKMDEMIVEKYNELIKENGAESLFSPVSFEVAAKNTKIKVIREEIEISKFSNYVERVMEMPKSVDSSKITTGIVFNSEGTYSHVPTEVFQKEGKWFARINSLTNSEYSVIWNPVTVKSVEDHWSKDAVNDMASRLVIFDPEAFTPDKAITRADFAEYIVRALGLYREGSAHENKFSDISTNGNRTLAILIANEYKIVEGYPDGTFRPDARITREEAMTMYQRAMKVTKLVGSDSNRYQSYKDFGEVSTWAESNVKEVLAAHVFNGTNTTIISPKSNLTYAEATQAVKNLLVESKLINK</sequence>
<feature type="domain" description="SLH" evidence="2">
    <location>
        <begin position="181"/>
        <end position="244"/>
    </location>
</feature>
<dbReference type="InterPro" id="IPR051465">
    <property type="entry name" value="Cell_Envelope_Struct_Comp"/>
</dbReference>
<organism evidence="3 4">
    <name type="scientific">Petrocella atlantisensis</name>
    <dbReference type="NCBI Taxonomy" id="2173034"/>
    <lineage>
        <taxon>Bacteria</taxon>
        <taxon>Bacillati</taxon>
        <taxon>Bacillota</taxon>
        <taxon>Clostridia</taxon>
        <taxon>Lachnospirales</taxon>
        <taxon>Vallitaleaceae</taxon>
        <taxon>Petrocella</taxon>
    </lineage>
</organism>
<evidence type="ECO:0000313" key="3">
    <source>
        <dbReference type="EMBL" id="VDN47104.1"/>
    </source>
</evidence>
<evidence type="ECO:0000259" key="2">
    <source>
        <dbReference type="PROSITE" id="PS51272"/>
    </source>
</evidence>
<evidence type="ECO:0000256" key="1">
    <source>
        <dbReference type="ARBA" id="ARBA00022737"/>
    </source>
</evidence>
<keyword evidence="4" id="KW-1185">Reference proteome</keyword>